<dbReference type="InterPro" id="IPR047012">
    <property type="entry name" value="ICAM_VCAM"/>
</dbReference>
<keyword evidence="3 11" id="KW-0732">Signal</keyword>
<evidence type="ECO:0000256" key="9">
    <source>
        <dbReference type="ARBA" id="ARBA00023180"/>
    </source>
</evidence>
<evidence type="ECO:0000256" key="5">
    <source>
        <dbReference type="ARBA" id="ARBA00022889"/>
    </source>
</evidence>
<dbReference type="Gene3D" id="2.60.40.10">
    <property type="entry name" value="Immunoglobulins"/>
    <property type="match status" value="1"/>
</dbReference>
<evidence type="ECO:0000256" key="3">
    <source>
        <dbReference type="ARBA" id="ARBA00022729"/>
    </source>
</evidence>
<dbReference type="InterPro" id="IPR013768">
    <property type="entry name" value="ICAM_N"/>
</dbReference>
<evidence type="ECO:0000256" key="4">
    <source>
        <dbReference type="ARBA" id="ARBA00022737"/>
    </source>
</evidence>
<evidence type="ECO:0000259" key="12">
    <source>
        <dbReference type="Pfam" id="PF03921"/>
    </source>
</evidence>
<protein>
    <recommendedName>
        <fullName evidence="12">Intercellular adhesion molecule N-terminal domain-containing protein</fullName>
    </recommendedName>
</protein>
<dbReference type="GO" id="GO:0007155">
    <property type="term" value="P:cell adhesion"/>
    <property type="evidence" value="ECO:0007669"/>
    <property type="project" value="UniProtKB-KW"/>
</dbReference>
<dbReference type="GO" id="GO:0016020">
    <property type="term" value="C:membrane"/>
    <property type="evidence" value="ECO:0007669"/>
    <property type="project" value="UniProtKB-SubCell"/>
</dbReference>
<evidence type="ECO:0000313" key="14">
    <source>
        <dbReference type="MGI" id="MGI:95893"/>
    </source>
</evidence>
<dbReference type="AlphaFoldDB" id="Q3U5Y1"/>
<dbReference type="UCSC" id="uc009ojw.1">
    <property type="organism name" value="mouse"/>
</dbReference>
<reference evidence="13" key="7">
    <citation type="journal article" date="2005" name="Science">
        <title>The Transcriptional Landscape of the Mammalian Genome.</title>
        <authorList>
            <consortium name="The FANTOM Consortium"/>
            <consortium name="Riken Genome Exploration Research Group and Genome Science Group (Genome Network Project Core Group)"/>
        </authorList>
    </citation>
    <scope>NUCLEOTIDE SEQUENCE</scope>
    <source>
        <strain evidence="13">C57BL/6J</strain>
        <tissue evidence="13">Bone marrow</tissue>
    </source>
</reference>
<feature type="signal peptide" evidence="11">
    <location>
        <begin position="1"/>
        <end position="27"/>
    </location>
</feature>
<evidence type="ECO:0000256" key="1">
    <source>
        <dbReference type="ARBA" id="ARBA00004479"/>
    </source>
</evidence>
<sequence length="135" mass="14246">MASTRAKPTLPLLLALVTVVIPGPGDAQVSIHPREAFLPQGGSVQVNCSSSCKEDLSLGLETQWLKDELESGPNWKLFELSEIGEDSSPLCFENCGTVQSSASATITVYCEWQGQGLGAGRLAGHMTALKSPTVT</sequence>
<dbReference type="Pfam" id="PF03921">
    <property type="entry name" value="ICAM_N"/>
    <property type="match status" value="1"/>
</dbReference>
<keyword evidence="8" id="KW-1015">Disulfide bond</keyword>
<keyword evidence="5" id="KW-0130">Cell adhesion</keyword>
<organism evidence="13">
    <name type="scientific">Mus musculus</name>
    <name type="common">Mouse</name>
    <dbReference type="NCBI Taxonomy" id="10090"/>
    <lineage>
        <taxon>Eukaryota</taxon>
        <taxon>Metazoa</taxon>
        <taxon>Chordata</taxon>
        <taxon>Craniata</taxon>
        <taxon>Vertebrata</taxon>
        <taxon>Euteleostomi</taxon>
        <taxon>Mammalia</taxon>
        <taxon>Eutheria</taxon>
        <taxon>Euarchontoglires</taxon>
        <taxon>Glires</taxon>
        <taxon>Rodentia</taxon>
        <taxon>Myomorpha</taxon>
        <taxon>Muroidea</taxon>
        <taxon>Muridae</taxon>
        <taxon>Murinae</taxon>
        <taxon>Mus</taxon>
        <taxon>Mus</taxon>
    </lineage>
</organism>
<reference evidence="13" key="1">
    <citation type="journal article" date="1999" name="Methods Enzymol.">
        <title>High-efficiency full-length cDNA cloning.</title>
        <authorList>
            <person name="Carninci P."/>
            <person name="Hayashizaki Y."/>
        </authorList>
    </citation>
    <scope>NUCLEOTIDE SEQUENCE</scope>
    <source>
        <strain evidence="13">C57BL/6J</strain>
        <tissue evidence="13">Bone marrow</tissue>
    </source>
</reference>
<dbReference type="MGI" id="MGI:95893">
    <property type="gene designation" value="H1f0"/>
</dbReference>
<comment type="subcellular location">
    <subcellularLocation>
        <location evidence="1">Membrane</location>
        <topology evidence="1">Single-pass type I membrane protein</topology>
    </subcellularLocation>
</comment>
<reference evidence="13" key="2">
    <citation type="journal article" date="2000" name="Genome Res.">
        <title>Normalization and subtraction of cap-trapper-selected cDNAs to prepare full-length cDNA libraries for rapid discovery of new genes.</title>
        <authorList>
            <person name="Carninci P."/>
            <person name="Shibata Y."/>
            <person name="Hayatsu N."/>
            <person name="Sugahara Y."/>
            <person name="Shibata K."/>
            <person name="Itoh M."/>
            <person name="Konno H."/>
            <person name="Okazaki Y."/>
            <person name="Muramatsu M."/>
            <person name="Hayashizaki Y."/>
        </authorList>
    </citation>
    <scope>NUCLEOTIDE SEQUENCE</scope>
    <source>
        <strain evidence="13">C57BL/6J</strain>
        <tissue evidence="13">Bone marrow</tissue>
    </source>
</reference>
<reference evidence="13" key="6">
    <citation type="submission" date="2004-03" db="EMBL/GenBank/DDBJ databases">
        <authorList>
            <person name="Arakawa T."/>
            <person name="Carninci P."/>
            <person name="Fukuda S."/>
            <person name="Hashizume W."/>
            <person name="Hayashida K."/>
            <person name="Hori F."/>
            <person name="Iida J."/>
            <person name="Imamura K."/>
            <person name="Imotani K."/>
            <person name="Itoh M."/>
            <person name="Kanagawa S."/>
            <person name="Kawai J."/>
            <person name="Kojima M."/>
            <person name="Konno H."/>
            <person name="Murata M."/>
            <person name="Nakamura M."/>
            <person name="Ninomiya N."/>
            <person name="Nishiyori H."/>
            <person name="Nomura K."/>
            <person name="Ohno M."/>
            <person name="Sakazume N."/>
            <person name="Sano H."/>
            <person name="Sasaki D."/>
            <person name="Shibata K."/>
            <person name="Shiraki T."/>
            <person name="Tagami M."/>
            <person name="Tagami Y."/>
            <person name="Waki K."/>
            <person name="Watahiki A."/>
            <person name="Muramatsu M."/>
            <person name="Hayashizaki Y."/>
        </authorList>
    </citation>
    <scope>NUCLEOTIDE SEQUENCE</scope>
    <source>
        <strain evidence="13">C57BL/6J</strain>
        <tissue evidence="13">Bone marrow</tissue>
    </source>
</reference>
<keyword evidence="9" id="KW-0325">Glycoprotein</keyword>
<dbReference type="PANTHER" id="PTHR13771">
    <property type="entry name" value="INTERCELLULAR ADHESION MOLECULE"/>
    <property type="match status" value="1"/>
</dbReference>
<feature type="domain" description="Intercellular adhesion molecule N-terminal" evidence="12">
    <location>
        <begin position="25"/>
        <end position="110"/>
    </location>
</feature>
<dbReference type="PANTHER" id="PTHR13771:SF18">
    <property type="entry name" value="INTERCELLULAR ADHESION MOLECULE 1"/>
    <property type="match status" value="1"/>
</dbReference>
<dbReference type="AGR" id="MGI:95893"/>
<evidence type="ECO:0000256" key="2">
    <source>
        <dbReference type="ARBA" id="ARBA00022692"/>
    </source>
</evidence>
<keyword evidence="10" id="KW-0393">Immunoglobulin domain</keyword>
<evidence type="ECO:0000256" key="10">
    <source>
        <dbReference type="ARBA" id="ARBA00023319"/>
    </source>
</evidence>
<evidence type="ECO:0000256" key="6">
    <source>
        <dbReference type="ARBA" id="ARBA00022989"/>
    </source>
</evidence>
<dbReference type="InterPro" id="IPR013783">
    <property type="entry name" value="Ig-like_fold"/>
</dbReference>
<reference evidence="13" key="3">
    <citation type="journal article" date="2000" name="Genome Res.">
        <title>RIKEN integrated sequence analysis (RISA) system--384-format sequencing pipeline with 384 multicapillary sequencer.</title>
        <authorList>
            <person name="Shibata K."/>
            <person name="Itoh M."/>
            <person name="Aizawa K."/>
            <person name="Nagaoka S."/>
            <person name="Sasaki N."/>
            <person name="Carninci P."/>
            <person name="Konno H."/>
            <person name="Akiyama J."/>
            <person name="Nishi K."/>
            <person name="Kitsunai T."/>
            <person name="Tashiro H."/>
            <person name="Itoh M."/>
            <person name="Sumi N."/>
            <person name="Ishii Y."/>
            <person name="Nakamura S."/>
            <person name="Hazama M."/>
            <person name="Nishine T."/>
            <person name="Harada A."/>
            <person name="Yamamoto R."/>
            <person name="Matsumoto H."/>
            <person name="Sakaguchi S."/>
            <person name="Ikegami T."/>
            <person name="Kashiwagi K."/>
            <person name="Fujiwake S."/>
            <person name="Inoue K."/>
            <person name="Togawa Y."/>
            <person name="Izawa M."/>
            <person name="Ohara E."/>
            <person name="Watahiki M."/>
            <person name="Yoneda Y."/>
            <person name="Ishikawa T."/>
            <person name="Ozawa K."/>
            <person name="Tanaka T."/>
            <person name="Matsuura S."/>
            <person name="Kawai J."/>
            <person name="Okazaki Y."/>
            <person name="Muramatsu M."/>
            <person name="Inoue Y."/>
            <person name="Kira A."/>
            <person name="Hayashizaki Y."/>
        </authorList>
    </citation>
    <scope>NUCLEOTIDE SEQUENCE</scope>
    <source>
        <strain evidence="13">C57BL/6J</strain>
        <tissue evidence="13">Bone marrow</tissue>
    </source>
</reference>
<name>Q3U5Y1_MOUSE</name>
<accession>Q3U5Y1</accession>
<keyword evidence="2" id="KW-0812">Transmembrane</keyword>
<dbReference type="FunFam" id="2.60.40.10:FF:000194">
    <property type="entry name" value="Intercellular adhesion molecule 1"/>
    <property type="match status" value="1"/>
</dbReference>
<reference evidence="13" key="5">
    <citation type="journal article" date="2002" name="Nature">
        <title>Analysis of the mouse transcriptome based on functional annotation of 60,770 full-length cDNAs.</title>
        <authorList>
            <consortium name="The FANTOM Consortium and the RIKEN Genome Exploration Research Group Phase I and II Team"/>
        </authorList>
    </citation>
    <scope>NUCLEOTIDE SEQUENCE</scope>
    <source>
        <strain evidence="13">C57BL/6J</strain>
        <tissue evidence="13">Bone marrow</tissue>
    </source>
</reference>
<evidence type="ECO:0000256" key="11">
    <source>
        <dbReference type="SAM" id="SignalP"/>
    </source>
</evidence>
<reference evidence="13" key="8">
    <citation type="journal article" date="2005" name="Science">
        <title>Antisense Transcription in the Mammalian Transcriptome.</title>
        <authorList>
            <consortium name="RIKEN Genome Exploration Research Group and Genome Science Group (Genome Network Project Core Group) and the FANTOM Consortium"/>
        </authorList>
    </citation>
    <scope>NUCLEOTIDE SEQUENCE</scope>
    <source>
        <strain evidence="13">C57BL/6J</strain>
        <tissue evidence="13">Bone marrow</tissue>
    </source>
</reference>
<evidence type="ECO:0000256" key="8">
    <source>
        <dbReference type="ARBA" id="ARBA00023157"/>
    </source>
</evidence>
<dbReference type="GO" id="GO:0005178">
    <property type="term" value="F:integrin binding"/>
    <property type="evidence" value="ECO:0007669"/>
    <property type="project" value="InterPro"/>
</dbReference>
<evidence type="ECO:0000256" key="7">
    <source>
        <dbReference type="ARBA" id="ARBA00023136"/>
    </source>
</evidence>
<dbReference type="PeptideAtlas" id="Q3U5Y1"/>
<dbReference type="InterPro" id="IPR036179">
    <property type="entry name" value="Ig-like_dom_sf"/>
</dbReference>
<dbReference type="SUPFAM" id="SSF48726">
    <property type="entry name" value="Immunoglobulin"/>
    <property type="match status" value="1"/>
</dbReference>
<feature type="chain" id="PRO_5004229962" description="Intercellular adhesion molecule N-terminal domain-containing protein" evidence="11">
    <location>
        <begin position="28"/>
        <end position="135"/>
    </location>
</feature>
<dbReference type="EMBL" id="AK153376">
    <property type="protein sequence ID" value="BAE31944.1"/>
    <property type="molecule type" value="mRNA"/>
</dbReference>
<keyword evidence="7" id="KW-0472">Membrane</keyword>
<keyword evidence="6" id="KW-1133">Transmembrane helix</keyword>
<proteinExistence type="evidence at transcript level"/>
<gene>
    <name evidence="14" type="primary">H1f0</name>
</gene>
<evidence type="ECO:0000313" key="13">
    <source>
        <dbReference type="EMBL" id="BAE31944.1"/>
    </source>
</evidence>
<reference evidence="13" key="4">
    <citation type="journal article" date="2001" name="Nature">
        <title>Functional annotation of a full-length mouse cDNA collection.</title>
        <authorList>
            <consortium name="The RIKEN Genome Exploration Research Group Phase II Team and the FANTOM Consortium"/>
        </authorList>
    </citation>
    <scope>NUCLEOTIDE SEQUENCE</scope>
    <source>
        <strain evidence="13">C57BL/6J</strain>
        <tissue evidence="13">Bone marrow</tissue>
    </source>
</reference>
<keyword evidence="4" id="KW-0677">Repeat</keyword>